<reference evidence="1 3" key="1">
    <citation type="submission" date="2016-09" db="EMBL/GenBank/DDBJ databases">
        <title>Complete Genome Sequence of Methanosarcina thermophila MT-1.</title>
        <authorList>
            <person name="Kouzuma A."/>
        </authorList>
    </citation>
    <scope>NUCLEOTIDE SEQUENCE [LARGE SCALE GENOMIC DNA]</scope>
    <source>
        <strain evidence="1 3">MT-1</strain>
    </source>
</reference>
<dbReference type="EMBL" id="FPAO01000007">
    <property type="protein sequence ID" value="SFT70507.1"/>
    <property type="molecule type" value="Genomic_DNA"/>
</dbReference>
<dbReference type="Proteomes" id="UP000323733">
    <property type="component" value="Unassembled WGS sequence"/>
</dbReference>
<accession>A0A3G9CTM0</accession>
<proteinExistence type="predicted"/>
<evidence type="ECO:0000313" key="3">
    <source>
        <dbReference type="Proteomes" id="UP000265557"/>
    </source>
</evidence>
<keyword evidence="4" id="KW-1185">Reference proteome</keyword>
<evidence type="ECO:0000313" key="2">
    <source>
        <dbReference type="EMBL" id="SFT70507.1"/>
    </source>
</evidence>
<organism evidence="2 4">
    <name type="scientific">Methanosarcina thermophila</name>
    <dbReference type="NCBI Taxonomy" id="2210"/>
    <lineage>
        <taxon>Archaea</taxon>
        <taxon>Methanobacteriati</taxon>
        <taxon>Methanobacteriota</taxon>
        <taxon>Stenosarchaea group</taxon>
        <taxon>Methanomicrobia</taxon>
        <taxon>Methanosarcinales</taxon>
        <taxon>Methanosarcinaceae</taxon>
        <taxon>Methanosarcina</taxon>
    </lineage>
</organism>
<dbReference type="AlphaFoldDB" id="A0A1I7A6I7"/>
<protein>
    <submittedName>
        <fullName evidence="2">Uncharacterized protein</fullName>
    </submittedName>
</protein>
<dbReference type="RefSeq" id="WP_048166074.1">
    <property type="nucleotide sequence ID" value="NZ_FPAO01000007.1"/>
</dbReference>
<reference evidence="2 4" key="2">
    <citation type="submission" date="2016-10" db="EMBL/GenBank/DDBJ databases">
        <authorList>
            <person name="Varghese N."/>
            <person name="Submissions S."/>
        </authorList>
    </citation>
    <scope>NUCLEOTIDE SEQUENCE [LARGE SCALE GENOMIC DNA]</scope>
    <source>
        <strain evidence="2 4">DSM 11855</strain>
    </source>
</reference>
<dbReference type="GeneID" id="41601986"/>
<sequence>MKNQAPFLNISSFAVEEVTQEIFETSTPPSTPFLSIYESEETGGVIDPETEEYIQFLNELYDEEFNEALYGLVSEAASLYEVRFTHENGDPRIIGYEAERFLNQHFAPLITESEAMLGSLETELCQRDIKSLSEYEIGEIVDRYKPSIEFTPNFENFLGKLKKVVKKVAGKAVDLAKKGISAAAKLGLGPILNKLKALIKPLLKRVVQTAIGKLPVQLQPMAKKLAERLPFLKEFEEGNYPVPEDTELSEISLIQYEFDQHVANVLFAHTEVEQELEVSQALTEQQAPEIYSLAELDNARNDFAEKLQHLKEGEDPTPYVENFIPAILPALKVGIRLIGRKKVVDFLAKFLGKLIQKFVGPQHTPALSQAIVDAGLRLIHLEATYEDESRAASSAVAATIEETVRRVAELPDYILNDQELLEGFVLEAFEQAAATNLPQVLPEEIYQKRPDLGEARKLRGTWITMPSGRRKRYKKFSRKIPTRLSPHKVSAIETFEGISLEEFLEEKLGVAPGEEFEAIVHLYESIPGTRLTDISRLEENSTGLDTQDAYEQLHPLTTDAAGLLLGEPELGRDVDPRYLIDSYSTTVGQRFYYLEIPGKRPLMTPAAPGQVKMRRATSVKVILNFPRNEIEVRLFLSEIRAQEIAVKLRQHTHIGTVTARLQRPIKRGLHRALSGSSGRLKIIHEAVTPDQWSSVFQRLPSLVPRILLGRLNEWVLKGISDHLKQHSEAFIQAASDTADGVTFVVIVENPPGFPQLRQALKEKSLSLPSLKMSDGTPTVKIRVTPGYAHE</sequence>
<evidence type="ECO:0000313" key="4">
    <source>
        <dbReference type="Proteomes" id="UP000323733"/>
    </source>
</evidence>
<gene>
    <name evidence="1" type="ORF">MESMT1_1496</name>
    <name evidence="2" type="ORF">SAMN02910340_01903</name>
</gene>
<name>A0A1I7A6I7_METTE</name>
<dbReference type="Proteomes" id="UP000265557">
    <property type="component" value="Chromosome"/>
</dbReference>
<dbReference type="EMBL" id="AP017646">
    <property type="protein sequence ID" value="BAW29426.1"/>
    <property type="molecule type" value="Genomic_DNA"/>
</dbReference>
<accession>A0A1I7A6I7</accession>
<evidence type="ECO:0000313" key="1">
    <source>
        <dbReference type="EMBL" id="BAW29426.1"/>
    </source>
</evidence>